<accession>A0A4Q9FR29</accession>
<organism evidence="1 2">
    <name type="scientific">Hyunsoonleella pacifica</name>
    <dbReference type="NCBI Taxonomy" id="1080224"/>
    <lineage>
        <taxon>Bacteria</taxon>
        <taxon>Pseudomonadati</taxon>
        <taxon>Bacteroidota</taxon>
        <taxon>Flavobacteriia</taxon>
        <taxon>Flavobacteriales</taxon>
        <taxon>Flavobacteriaceae</taxon>
    </lineage>
</organism>
<dbReference type="Proteomes" id="UP000292372">
    <property type="component" value="Unassembled WGS sequence"/>
</dbReference>
<dbReference type="AlphaFoldDB" id="A0A4Q9FR29"/>
<comment type="caution">
    <text evidence="1">The sequence shown here is derived from an EMBL/GenBank/DDBJ whole genome shotgun (WGS) entry which is preliminary data.</text>
</comment>
<dbReference type="SUPFAM" id="SSF53448">
    <property type="entry name" value="Nucleotide-diphospho-sugar transferases"/>
    <property type="match status" value="1"/>
</dbReference>
<name>A0A4Q9FR29_9FLAO</name>
<reference evidence="1 2" key="1">
    <citation type="journal article" date="2015" name="Int. J. Syst. Evol. Microbiol.">
        <title>Hyunsoonleella pacifica sp. nov., isolated from seawater of South Pacific Gyre.</title>
        <authorList>
            <person name="Gao X."/>
            <person name="Zhang Z."/>
            <person name="Dai X."/>
            <person name="Zhang X.H."/>
        </authorList>
    </citation>
    <scope>NUCLEOTIDE SEQUENCE [LARGE SCALE GENOMIC DNA]</scope>
    <source>
        <strain evidence="1 2">SW033</strain>
    </source>
</reference>
<evidence type="ECO:0000313" key="1">
    <source>
        <dbReference type="EMBL" id="TBN18508.1"/>
    </source>
</evidence>
<dbReference type="InterPro" id="IPR029044">
    <property type="entry name" value="Nucleotide-diphossugar_trans"/>
</dbReference>
<keyword evidence="2" id="KW-1185">Reference proteome</keyword>
<evidence type="ECO:0008006" key="3">
    <source>
        <dbReference type="Google" id="ProtNLM"/>
    </source>
</evidence>
<protein>
    <recommendedName>
        <fullName evidence="3">Glycosyltransferase family 2 protein</fullName>
    </recommendedName>
</protein>
<evidence type="ECO:0000313" key="2">
    <source>
        <dbReference type="Proteomes" id="UP000292372"/>
    </source>
</evidence>
<proteinExistence type="predicted"/>
<sequence length="298" mass="34677">MLNNVTVVIRSVGERTSKACYNAIAGQVSEDNIFVVNKTPFSEAVRANFEIGINQNLPWTLSVDADLILSENAVRSMVDAFSKLKGNYFIYQGWVYDKFFNGFRTGGPHLYRTSLLEQAITYLPHKDSNLRPESSIYVEMQKLGYGYYVDKTYFGLHDFEQSKRDIYRKFFLHAKKHKTQLKRFLDTWKDRILIDNDFIYALKGLADGLTYKGDVYVDKHFFDEKYNTFYADFNIEEKTLEIDDQVFKEYFFLAEETLAKTKNLLHVDDNGMLKKDNKVNLLDKIKIKVAKVVKKSGV</sequence>
<gene>
    <name evidence="1" type="ORF">EYD46_00120</name>
</gene>
<dbReference type="OrthoDB" id="1446023at2"/>
<dbReference type="EMBL" id="SIRS01000001">
    <property type="protein sequence ID" value="TBN18508.1"/>
    <property type="molecule type" value="Genomic_DNA"/>
</dbReference>
<dbReference type="RefSeq" id="WP_130935026.1">
    <property type="nucleotide sequence ID" value="NZ_BMEE01000001.1"/>
</dbReference>